<protein>
    <submittedName>
        <fullName evidence="1">Uncharacterized protein</fullName>
    </submittedName>
</protein>
<dbReference type="EMBL" id="LOCK01000050">
    <property type="protein sequence ID" value="KTE90018.1"/>
    <property type="molecule type" value="Genomic_DNA"/>
</dbReference>
<dbReference type="Proteomes" id="UP000054623">
    <property type="component" value="Unassembled WGS sequence"/>
</dbReference>
<sequence length="192" mass="22200">MEKRYGILLENGANYLTEDEFFELREKSKEQGMDLLATKNDGPKASFNDISIFISKNTTELIIAGLMMPVVYDTLKTVISFAIKKIKEKVKIVQSGKIRAAKPCIKFQMLNCEIIAPIPLDLSDEQFSIYFDSINEAVKTIQCNPATRYEHFIIERKEGEFKVEIKTIIQYAQEQWKKQQKSEAHNYDDEDN</sequence>
<evidence type="ECO:0000313" key="1">
    <source>
        <dbReference type="EMBL" id="KTE90018.1"/>
    </source>
</evidence>
<organism evidence="1 2">
    <name type="scientific">Desulfitobacterium hafniense</name>
    <name type="common">Desulfitobacterium frappieri</name>
    <dbReference type="NCBI Taxonomy" id="49338"/>
    <lineage>
        <taxon>Bacteria</taxon>
        <taxon>Bacillati</taxon>
        <taxon>Bacillota</taxon>
        <taxon>Clostridia</taxon>
        <taxon>Eubacteriales</taxon>
        <taxon>Desulfitobacteriaceae</taxon>
        <taxon>Desulfitobacterium</taxon>
    </lineage>
</organism>
<proteinExistence type="predicted"/>
<dbReference type="AlphaFoldDB" id="A0A0W1JF43"/>
<accession>A0A0W1JF43</accession>
<gene>
    <name evidence="1" type="ORF">AT727_08810</name>
</gene>
<dbReference type="RefSeq" id="WP_058491712.1">
    <property type="nucleotide sequence ID" value="NZ_LOCK01000050.1"/>
</dbReference>
<evidence type="ECO:0000313" key="2">
    <source>
        <dbReference type="Proteomes" id="UP000054623"/>
    </source>
</evidence>
<comment type="caution">
    <text evidence="1">The sequence shown here is derived from an EMBL/GenBank/DDBJ whole genome shotgun (WGS) entry which is preliminary data.</text>
</comment>
<name>A0A0W1JF43_DESHA</name>
<reference evidence="1 2" key="1">
    <citation type="submission" date="2015-12" db="EMBL/GenBank/DDBJ databases">
        <title>Draft Genome Sequence of Desulfitobacterium hafniense Strain DH, a Sulfate-reducing Bacterium Isolated from Paddy Soils.</title>
        <authorList>
            <person name="Bao P."/>
            <person name="Zhang X."/>
            <person name="Li G."/>
        </authorList>
    </citation>
    <scope>NUCLEOTIDE SEQUENCE [LARGE SCALE GENOMIC DNA]</scope>
    <source>
        <strain evidence="1 2">DH</strain>
    </source>
</reference>